<feature type="domain" description="V-SNARE coiled-coil homology" evidence="5">
    <location>
        <begin position="87"/>
        <end position="146"/>
    </location>
</feature>
<dbReference type="InterPro" id="IPR001388">
    <property type="entry name" value="Synaptobrevin-like"/>
</dbReference>
<dbReference type="GO" id="GO:0005737">
    <property type="term" value="C:cytoplasm"/>
    <property type="evidence" value="ECO:0007669"/>
    <property type="project" value="UniProtKB-ARBA"/>
</dbReference>
<evidence type="ECO:0000313" key="7">
    <source>
        <dbReference type="Proteomes" id="UP000734854"/>
    </source>
</evidence>
<accession>A0A8J5IEL7</accession>
<evidence type="ECO:0000256" key="2">
    <source>
        <dbReference type="ARBA" id="ARBA00037493"/>
    </source>
</evidence>
<evidence type="ECO:0000256" key="1">
    <source>
        <dbReference type="ARBA" id="ARBA00022927"/>
    </source>
</evidence>
<keyword evidence="1" id="KW-0653">Protein transport</keyword>
<dbReference type="EMBL" id="JACMSC010000002">
    <property type="protein sequence ID" value="KAG6532744.1"/>
    <property type="molecule type" value="Genomic_DNA"/>
</dbReference>
<comment type="function">
    <text evidence="2">Involved in the targeting and/or fusion of transport vesicles to their target membrane.</text>
</comment>
<proteinExistence type="predicted"/>
<keyword evidence="1" id="KW-0813">Transport</keyword>
<keyword evidence="7" id="KW-1185">Reference proteome</keyword>
<dbReference type="AlphaFoldDB" id="A0A8J5IEL7"/>
<dbReference type="InterPro" id="IPR042855">
    <property type="entry name" value="V_SNARE_CC"/>
</dbReference>
<name>A0A8J5IEL7_ZINOF</name>
<organism evidence="6 7">
    <name type="scientific">Zingiber officinale</name>
    <name type="common">Ginger</name>
    <name type="synonym">Amomum zingiber</name>
    <dbReference type="NCBI Taxonomy" id="94328"/>
    <lineage>
        <taxon>Eukaryota</taxon>
        <taxon>Viridiplantae</taxon>
        <taxon>Streptophyta</taxon>
        <taxon>Embryophyta</taxon>
        <taxon>Tracheophyta</taxon>
        <taxon>Spermatophyta</taxon>
        <taxon>Magnoliopsida</taxon>
        <taxon>Liliopsida</taxon>
        <taxon>Zingiberales</taxon>
        <taxon>Zingiberaceae</taxon>
        <taxon>Zingiber</taxon>
    </lineage>
</organism>
<dbReference type="Pfam" id="PF00957">
    <property type="entry name" value="Synaptobrevin"/>
    <property type="match status" value="1"/>
</dbReference>
<dbReference type="GO" id="GO:0016020">
    <property type="term" value="C:membrane"/>
    <property type="evidence" value="ECO:0007669"/>
    <property type="project" value="InterPro"/>
</dbReference>
<dbReference type="Gene3D" id="3.30.450.50">
    <property type="entry name" value="Longin domain"/>
    <property type="match status" value="1"/>
</dbReference>
<dbReference type="PRINTS" id="PR00219">
    <property type="entry name" value="SYNAPTOBREVN"/>
</dbReference>
<keyword evidence="3" id="KW-0175">Coiled coil</keyword>
<sequence>MPAETRPNAEEGAHESRPPATPSPTLTGDGPCSLSEDLGVQLVKEDFSKRYGGKAATAAANSLTREFGSKLKERMQYCIDHPEEISKLTKVKAQVSEVKGVMMENIEKVLDRGPKSELVIEPSDVLELELKPDLQLPSNKQSSERN</sequence>
<dbReference type="Proteomes" id="UP000734854">
    <property type="component" value="Unassembled WGS sequence"/>
</dbReference>
<dbReference type="GO" id="GO:0016192">
    <property type="term" value="P:vesicle-mediated transport"/>
    <property type="evidence" value="ECO:0007669"/>
    <property type="project" value="InterPro"/>
</dbReference>
<evidence type="ECO:0000256" key="3">
    <source>
        <dbReference type="PROSITE-ProRule" id="PRU00290"/>
    </source>
</evidence>
<dbReference type="PROSITE" id="PS50892">
    <property type="entry name" value="V_SNARE"/>
    <property type="match status" value="1"/>
</dbReference>
<evidence type="ECO:0000259" key="5">
    <source>
        <dbReference type="PROSITE" id="PS50892"/>
    </source>
</evidence>
<dbReference type="PANTHER" id="PTHR21136">
    <property type="entry name" value="SNARE PROTEINS"/>
    <property type="match status" value="1"/>
</dbReference>
<reference evidence="6 7" key="1">
    <citation type="submission" date="2020-08" db="EMBL/GenBank/DDBJ databases">
        <title>Plant Genome Project.</title>
        <authorList>
            <person name="Zhang R.-G."/>
        </authorList>
    </citation>
    <scope>NUCLEOTIDE SEQUENCE [LARGE SCALE GENOMIC DNA]</scope>
    <source>
        <tissue evidence="6">Rhizome</tissue>
    </source>
</reference>
<feature type="compositionally biased region" description="Basic and acidic residues" evidence="4">
    <location>
        <begin position="7"/>
        <end position="17"/>
    </location>
</feature>
<dbReference type="PANTHER" id="PTHR21136:SF176">
    <property type="entry name" value="VESICLE-ASSOCIATED MEMBRANE PROTEIN 721"/>
    <property type="match status" value="1"/>
</dbReference>
<evidence type="ECO:0000256" key="4">
    <source>
        <dbReference type="SAM" id="MobiDB-lite"/>
    </source>
</evidence>
<dbReference type="GO" id="GO:0015031">
    <property type="term" value="P:protein transport"/>
    <property type="evidence" value="ECO:0007669"/>
    <property type="project" value="UniProtKB-KW"/>
</dbReference>
<gene>
    <name evidence="6" type="ORF">ZIOFF_006594</name>
</gene>
<feature type="region of interest" description="Disordered" evidence="4">
    <location>
        <begin position="1"/>
        <end position="34"/>
    </location>
</feature>
<comment type="caution">
    <text evidence="6">The sequence shown here is derived from an EMBL/GenBank/DDBJ whole genome shotgun (WGS) entry which is preliminary data.</text>
</comment>
<dbReference type="CDD" id="cd15843">
    <property type="entry name" value="R-SNARE"/>
    <property type="match status" value="1"/>
</dbReference>
<evidence type="ECO:0000313" key="6">
    <source>
        <dbReference type="EMBL" id="KAG6532744.1"/>
    </source>
</evidence>
<protein>
    <recommendedName>
        <fullName evidence="5">V-SNARE coiled-coil homology domain-containing protein</fullName>
    </recommendedName>
</protein>
<dbReference type="SUPFAM" id="SSF58038">
    <property type="entry name" value="SNARE fusion complex"/>
    <property type="match status" value="1"/>
</dbReference>
<dbReference type="InterPro" id="IPR051097">
    <property type="entry name" value="Synaptobrevin-like_transport"/>
</dbReference>